<dbReference type="PANTHER" id="PTHR31630:SF6">
    <property type="entry name" value="PHYTANOYL-COA DIOXYGENASE-RELATED"/>
    <property type="match status" value="1"/>
</dbReference>
<comment type="caution">
    <text evidence="1">The sequence shown here is derived from an EMBL/GenBank/DDBJ whole genome shotgun (WGS) entry which is preliminary data.</text>
</comment>
<evidence type="ECO:0000313" key="1">
    <source>
        <dbReference type="EMBL" id="MBO0951057.1"/>
    </source>
</evidence>
<dbReference type="EMBL" id="JAFMYW010000006">
    <property type="protein sequence ID" value="MBO0951057.1"/>
    <property type="molecule type" value="Genomic_DNA"/>
</dbReference>
<keyword evidence="1" id="KW-0560">Oxidoreductase</keyword>
<dbReference type="InterPro" id="IPR008775">
    <property type="entry name" value="Phytyl_CoA_dOase-like"/>
</dbReference>
<keyword evidence="2" id="KW-1185">Reference proteome</keyword>
<dbReference type="PANTHER" id="PTHR31630">
    <property type="entry name" value="PHYTANOYL-COA DIOXYGENASE-RELATED-RELATED"/>
    <property type="match status" value="1"/>
</dbReference>
<accession>A0ABS3JM24</accession>
<reference evidence="1 2" key="1">
    <citation type="submission" date="2021-03" db="EMBL/GenBank/DDBJ databases">
        <title>Fibrella sp. HMF5405 genome sequencing and assembly.</title>
        <authorList>
            <person name="Kang H."/>
            <person name="Kim H."/>
            <person name="Bae S."/>
            <person name="Joh K."/>
        </authorList>
    </citation>
    <scope>NUCLEOTIDE SEQUENCE [LARGE SCALE GENOMIC DNA]</scope>
    <source>
        <strain evidence="1 2">HMF5405</strain>
    </source>
</reference>
<dbReference type="SUPFAM" id="SSF51197">
    <property type="entry name" value="Clavaminate synthase-like"/>
    <property type="match status" value="1"/>
</dbReference>
<dbReference type="Gene3D" id="2.60.120.620">
    <property type="entry name" value="q2cbj1_9rhob like domain"/>
    <property type="match status" value="1"/>
</dbReference>
<dbReference type="Proteomes" id="UP000664628">
    <property type="component" value="Unassembled WGS sequence"/>
</dbReference>
<gene>
    <name evidence="1" type="ORF">J2I46_20905</name>
</gene>
<organism evidence="1 2">
    <name type="scientific">Fibrella forsythiae</name>
    <dbReference type="NCBI Taxonomy" id="2817061"/>
    <lineage>
        <taxon>Bacteria</taxon>
        <taxon>Pseudomonadati</taxon>
        <taxon>Bacteroidota</taxon>
        <taxon>Cytophagia</taxon>
        <taxon>Cytophagales</taxon>
        <taxon>Spirosomataceae</taxon>
        <taxon>Fibrella</taxon>
    </lineage>
</organism>
<dbReference type="RefSeq" id="WP_207330993.1">
    <property type="nucleotide sequence ID" value="NZ_JAFMYW010000006.1"/>
</dbReference>
<sequence>MTKTSLDLVASTVTSQLGILHLKRYWAKKMAIRQGQLASNAFEEETHLDSALLNALGLGLEPTIQYLFQVSPSFPDFEAWIQLVTGGLVNRDKIDTFNARLLGTTLAESSDPATEPTLSGADLLHWDTHGYVIIKEAISRQDCEETIGLICDFLGIDRYDPQTWYTPHTARQGIMVQLFTHALLTKNRESPRIRAAYEQLWGRRDLWVSHDRVGFNPPQTDSWPFPGPHLHWDVRLDRPVSFGLQGLLYLSDTQVNQGAFTLVPGFQHQLTHWLAQLPPRADPQTQDLGALGAIPLAGAAGDFILWHHALPHGSSPNLAAAPRFVQYINYAP</sequence>
<proteinExistence type="predicted"/>
<dbReference type="Pfam" id="PF05721">
    <property type="entry name" value="PhyH"/>
    <property type="match status" value="1"/>
</dbReference>
<dbReference type="GO" id="GO:0051213">
    <property type="term" value="F:dioxygenase activity"/>
    <property type="evidence" value="ECO:0007669"/>
    <property type="project" value="UniProtKB-KW"/>
</dbReference>
<keyword evidence="1" id="KW-0223">Dioxygenase</keyword>
<protein>
    <submittedName>
        <fullName evidence="1">Phytanoyl-CoA dioxygenase family protein</fullName>
    </submittedName>
</protein>
<name>A0ABS3JM24_9BACT</name>
<evidence type="ECO:0000313" key="2">
    <source>
        <dbReference type="Proteomes" id="UP000664628"/>
    </source>
</evidence>